<keyword evidence="1" id="KW-0732">Signal</keyword>
<dbReference type="Gene3D" id="2.30.40.10">
    <property type="entry name" value="Urease, subunit C, domain 1"/>
    <property type="match status" value="2"/>
</dbReference>
<reference evidence="4" key="1">
    <citation type="submission" date="2016-10" db="EMBL/GenBank/DDBJ databases">
        <authorList>
            <person name="Varghese N."/>
            <person name="Submissions S."/>
        </authorList>
    </citation>
    <scope>NUCLEOTIDE SEQUENCE [LARGE SCALE GENOMIC DNA]</scope>
    <source>
        <strain evidence="4">IBRC-M 10761</strain>
    </source>
</reference>
<dbReference type="RefSeq" id="WP_092168273.1">
    <property type="nucleotide sequence ID" value="NZ_FNZH01000001.1"/>
</dbReference>
<keyword evidence="4" id="KW-1185">Reference proteome</keyword>
<dbReference type="OrthoDB" id="9797498at2"/>
<dbReference type="Gene3D" id="1.20.58.520">
    <property type="entry name" value="Amidohydrolase"/>
    <property type="match status" value="1"/>
</dbReference>
<dbReference type="InterPro" id="IPR006680">
    <property type="entry name" value="Amidohydro-rel"/>
</dbReference>
<dbReference type="Pfam" id="PF01979">
    <property type="entry name" value="Amidohydro_1"/>
    <property type="match status" value="1"/>
</dbReference>
<dbReference type="PANTHER" id="PTHR43135">
    <property type="entry name" value="ALPHA-D-RIBOSE 1-METHYLPHOSPHONATE 5-TRIPHOSPHATE DIPHOSPHATASE"/>
    <property type="match status" value="1"/>
</dbReference>
<organism evidence="3 4">
    <name type="scientific">Cyclobacterium xiamenense</name>
    <dbReference type="NCBI Taxonomy" id="1297121"/>
    <lineage>
        <taxon>Bacteria</taxon>
        <taxon>Pseudomonadati</taxon>
        <taxon>Bacteroidota</taxon>
        <taxon>Cytophagia</taxon>
        <taxon>Cytophagales</taxon>
        <taxon>Cyclobacteriaceae</taxon>
        <taxon>Cyclobacterium</taxon>
    </lineage>
</organism>
<accession>A0A1H6TMY8</accession>
<name>A0A1H6TMY8_9BACT</name>
<dbReference type="Proteomes" id="UP000199403">
    <property type="component" value="Unassembled WGS sequence"/>
</dbReference>
<gene>
    <name evidence="3" type="ORF">SAMN05192553_101211</name>
</gene>
<sequence>MNYLLSLVSLSLLLFSCGSNTQTYPLNADYTVLENVWLIDVATGKINKCHVVVGDRIIDRILPAGHPVDWGAGTVIPCEGKYLLPGLTEMHAHIPAAAWDDSLVKETLFLYLSNGITTIRGMLGNPVHLPLREKADQGLILSPRIVTSSPSLNGTTVRTPEEAREKVTAYANAGYDFLKLHPGIRLHVFDTLVQAAREAGIPFAGHVSNLVGIRHALESGYQTVDHVDGFLEGLVPESVGVNPIENGFFGYNFTGVADTSKISELAALSKANGVWVVPTQALFDRWFSPIPASKLASEPEMRYMHPETIQAWIASKNNLTTGEAYDPEQWQRYNKIRHQLIKALHEQGQGLLLGSDAPQVFNVPGFSIHHELQGMLDAGLSPLEALQIGTLHPAAFFNGNFGEIKTGKSADLILVDKNPLEDLKYLRHPAGVMVRGTWLDGKTIEKELAAIANKYASQEQE</sequence>
<feature type="chain" id="PRO_5011451298" evidence="1">
    <location>
        <begin position="22"/>
        <end position="461"/>
    </location>
</feature>
<dbReference type="PANTHER" id="PTHR43135:SF3">
    <property type="entry name" value="ALPHA-D-RIBOSE 1-METHYLPHOSPHONATE 5-TRIPHOSPHATE DIPHOSPHATASE"/>
    <property type="match status" value="1"/>
</dbReference>
<dbReference type="InterPro" id="IPR051781">
    <property type="entry name" value="Metallo-dep_Hydrolase"/>
</dbReference>
<dbReference type="STRING" id="1416801.SAMN05192553_101211"/>
<dbReference type="Gene3D" id="3.40.50.10910">
    <property type="entry name" value="Amidohydrolase"/>
    <property type="match status" value="1"/>
</dbReference>
<dbReference type="Gene3D" id="3.30.110.90">
    <property type="entry name" value="Amidohydrolase"/>
    <property type="match status" value="2"/>
</dbReference>
<feature type="signal peptide" evidence="1">
    <location>
        <begin position="1"/>
        <end position="21"/>
    </location>
</feature>
<dbReference type="AlphaFoldDB" id="A0A1H6TMY8"/>
<proteinExistence type="predicted"/>
<dbReference type="GO" id="GO:0016810">
    <property type="term" value="F:hydrolase activity, acting on carbon-nitrogen (but not peptide) bonds"/>
    <property type="evidence" value="ECO:0007669"/>
    <property type="project" value="InterPro"/>
</dbReference>
<evidence type="ECO:0000256" key="1">
    <source>
        <dbReference type="SAM" id="SignalP"/>
    </source>
</evidence>
<dbReference type="SUPFAM" id="SSF51338">
    <property type="entry name" value="Composite domain of metallo-dependent hydrolases"/>
    <property type="match status" value="1"/>
</dbReference>
<dbReference type="SUPFAM" id="SSF51556">
    <property type="entry name" value="Metallo-dependent hydrolases"/>
    <property type="match status" value="1"/>
</dbReference>
<evidence type="ECO:0000259" key="2">
    <source>
        <dbReference type="Pfam" id="PF01979"/>
    </source>
</evidence>
<evidence type="ECO:0000313" key="3">
    <source>
        <dbReference type="EMBL" id="SEI77112.1"/>
    </source>
</evidence>
<dbReference type="InterPro" id="IPR011059">
    <property type="entry name" value="Metal-dep_hydrolase_composite"/>
</dbReference>
<dbReference type="InterPro" id="IPR032466">
    <property type="entry name" value="Metal_Hydrolase"/>
</dbReference>
<feature type="domain" description="Amidohydrolase-related" evidence="2">
    <location>
        <begin position="82"/>
        <end position="438"/>
    </location>
</feature>
<protein>
    <submittedName>
        <fullName evidence="3">Imidazolonepropionase</fullName>
    </submittedName>
</protein>
<evidence type="ECO:0000313" key="4">
    <source>
        <dbReference type="Proteomes" id="UP000199403"/>
    </source>
</evidence>
<dbReference type="EMBL" id="FNZH01000001">
    <property type="protein sequence ID" value="SEI77112.1"/>
    <property type="molecule type" value="Genomic_DNA"/>
</dbReference>